<reference evidence="1" key="1">
    <citation type="submission" date="2023-03" db="EMBL/GenBank/DDBJ databases">
        <authorList>
            <person name="Steffen K."/>
            <person name="Cardenas P."/>
        </authorList>
    </citation>
    <scope>NUCLEOTIDE SEQUENCE</scope>
</reference>
<dbReference type="EMBL" id="CASHTH010003544">
    <property type="protein sequence ID" value="CAI8046236.1"/>
    <property type="molecule type" value="Genomic_DNA"/>
</dbReference>
<comment type="caution">
    <text evidence="1">The sequence shown here is derived from an EMBL/GenBank/DDBJ whole genome shotgun (WGS) entry which is preliminary data.</text>
</comment>
<accession>A0AA35TFY1</accession>
<organism evidence="1 2">
    <name type="scientific">Geodia barretti</name>
    <name type="common">Barrett's horny sponge</name>
    <dbReference type="NCBI Taxonomy" id="519541"/>
    <lineage>
        <taxon>Eukaryota</taxon>
        <taxon>Metazoa</taxon>
        <taxon>Porifera</taxon>
        <taxon>Demospongiae</taxon>
        <taxon>Heteroscleromorpha</taxon>
        <taxon>Tetractinellida</taxon>
        <taxon>Astrophorina</taxon>
        <taxon>Geodiidae</taxon>
        <taxon>Geodia</taxon>
    </lineage>
</organism>
<dbReference type="Proteomes" id="UP001174909">
    <property type="component" value="Unassembled WGS sequence"/>
</dbReference>
<keyword evidence="2" id="KW-1185">Reference proteome</keyword>
<evidence type="ECO:0000313" key="1">
    <source>
        <dbReference type="EMBL" id="CAI8046236.1"/>
    </source>
</evidence>
<gene>
    <name evidence="1" type="ORF">GBAR_LOCUS25554</name>
</gene>
<proteinExistence type="predicted"/>
<evidence type="ECO:0000313" key="2">
    <source>
        <dbReference type="Proteomes" id="UP001174909"/>
    </source>
</evidence>
<sequence length="47" mass="5755">MPLPERRPYWSEFFFRKGREKVESRTRPSGLYTIANRGLDRLQHTHH</sequence>
<protein>
    <submittedName>
        <fullName evidence="1">Uncharacterized protein</fullName>
    </submittedName>
</protein>
<dbReference type="AlphaFoldDB" id="A0AA35TFY1"/>
<name>A0AA35TFY1_GEOBA</name>
<feature type="non-terminal residue" evidence="1">
    <location>
        <position position="47"/>
    </location>
</feature>